<reference evidence="2" key="1">
    <citation type="journal article" date="2020" name="Stud. Mycol.">
        <title>101 Dothideomycetes genomes: a test case for predicting lifestyles and emergence of pathogens.</title>
        <authorList>
            <person name="Haridas S."/>
            <person name="Albert R."/>
            <person name="Binder M."/>
            <person name="Bloem J."/>
            <person name="Labutti K."/>
            <person name="Salamov A."/>
            <person name="Andreopoulos B."/>
            <person name="Baker S."/>
            <person name="Barry K."/>
            <person name="Bills G."/>
            <person name="Bluhm B."/>
            <person name="Cannon C."/>
            <person name="Castanera R."/>
            <person name="Culley D."/>
            <person name="Daum C."/>
            <person name="Ezra D."/>
            <person name="Gonzalez J."/>
            <person name="Henrissat B."/>
            <person name="Kuo A."/>
            <person name="Liang C."/>
            <person name="Lipzen A."/>
            <person name="Lutzoni F."/>
            <person name="Magnuson J."/>
            <person name="Mondo S."/>
            <person name="Nolan M."/>
            <person name="Ohm R."/>
            <person name="Pangilinan J."/>
            <person name="Park H.-J."/>
            <person name="Ramirez L."/>
            <person name="Alfaro M."/>
            <person name="Sun H."/>
            <person name="Tritt A."/>
            <person name="Yoshinaga Y."/>
            <person name="Zwiers L.-H."/>
            <person name="Turgeon B."/>
            <person name="Goodwin S."/>
            <person name="Spatafora J."/>
            <person name="Crous P."/>
            <person name="Grigoriev I."/>
        </authorList>
    </citation>
    <scope>NUCLEOTIDE SEQUENCE</scope>
    <source>
        <strain evidence="2">CBS 122681</strain>
    </source>
</reference>
<organism evidence="2 3">
    <name type="scientific">Lophiostoma macrostomum CBS 122681</name>
    <dbReference type="NCBI Taxonomy" id="1314788"/>
    <lineage>
        <taxon>Eukaryota</taxon>
        <taxon>Fungi</taxon>
        <taxon>Dikarya</taxon>
        <taxon>Ascomycota</taxon>
        <taxon>Pezizomycotina</taxon>
        <taxon>Dothideomycetes</taxon>
        <taxon>Pleosporomycetidae</taxon>
        <taxon>Pleosporales</taxon>
        <taxon>Lophiostomataceae</taxon>
        <taxon>Lophiostoma</taxon>
    </lineage>
</organism>
<feature type="compositionally biased region" description="Basic residues" evidence="1">
    <location>
        <begin position="202"/>
        <end position="212"/>
    </location>
</feature>
<sequence length="250" mass="29166">MPNHQRHSRHRNLEHLKILIKQQQLRQIFTAVGTPRQHCWHHLLSCLSWMSASPHRPIFASKRRNRIPILPHSITHTIHPILPTISECQAQDRNTSQITRSFVPWLMWPFYPTLSPTSPRQFFVVEHDPKAREWIRRPSTRRWLGKAKKCPGGVMRSLRARMHICIGASCESKAGYTEVKMPVGSDRTCSGEKVDPDWQKQTTRKSSRPVRQSKREEEDEEEGFSRVTADFFTRSSMLEHAAIYAYLPLT</sequence>
<keyword evidence="3" id="KW-1185">Reference proteome</keyword>
<dbReference type="EMBL" id="MU004336">
    <property type="protein sequence ID" value="KAF2656426.1"/>
    <property type="molecule type" value="Genomic_DNA"/>
</dbReference>
<evidence type="ECO:0000313" key="3">
    <source>
        <dbReference type="Proteomes" id="UP000799324"/>
    </source>
</evidence>
<accession>A0A6A6T9A7</accession>
<evidence type="ECO:0000256" key="1">
    <source>
        <dbReference type="SAM" id="MobiDB-lite"/>
    </source>
</evidence>
<dbReference type="Proteomes" id="UP000799324">
    <property type="component" value="Unassembled WGS sequence"/>
</dbReference>
<name>A0A6A6T9A7_9PLEO</name>
<protein>
    <submittedName>
        <fullName evidence="2">Uncharacterized protein</fullName>
    </submittedName>
</protein>
<dbReference type="AlphaFoldDB" id="A0A6A6T9A7"/>
<proteinExistence type="predicted"/>
<feature type="compositionally biased region" description="Basic and acidic residues" evidence="1">
    <location>
        <begin position="189"/>
        <end position="198"/>
    </location>
</feature>
<gene>
    <name evidence="2" type="ORF">K491DRAFT_378027</name>
</gene>
<evidence type="ECO:0000313" key="2">
    <source>
        <dbReference type="EMBL" id="KAF2656426.1"/>
    </source>
</evidence>
<feature type="region of interest" description="Disordered" evidence="1">
    <location>
        <begin position="185"/>
        <end position="225"/>
    </location>
</feature>